<dbReference type="PANTHER" id="PTHR44846">
    <property type="entry name" value="MANNOSYL-D-GLYCERATE TRANSPORT/METABOLISM SYSTEM REPRESSOR MNGR-RELATED"/>
    <property type="match status" value="1"/>
</dbReference>
<dbReference type="InterPro" id="IPR050679">
    <property type="entry name" value="Bact_HTH_transcr_reg"/>
</dbReference>
<dbReference type="EMBL" id="PGGW01000064">
    <property type="protein sequence ID" value="PJE95552.1"/>
    <property type="molecule type" value="Genomic_DNA"/>
</dbReference>
<evidence type="ECO:0000259" key="4">
    <source>
        <dbReference type="PROSITE" id="PS50949"/>
    </source>
</evidence>
<accession>A0A2M8LUB8</accession>
<dbReference type="Proteomes" id="UP000230407">
    <property type="component" value="Unassembled WGS sequence"/>
</dbReference>
<dbReference type="SMART" id="SM00345">
    <property type="entry name" value="HTH_GNTR"/>
    <property type="match status" value="1"/>
</dbReference>
<dbReference type="InterPro" id="IPR036388">
    <property type="entry name" value="WH-like_DNA-bd_sf"/>
</dbReference>
<evidence type="ECO:0000256" key="2">
    <source>
        <dbReference type="ARBA" id="ARBA00023125"/>
    </source>
</evidence>
<dbReference type="InterPro" id="IPR036390">
    <property type="entry name" value="WH_DNA-bd_sf"/>
</dbReference>
<dbReference type="InterPro" id="IPR000524">
    <property type="entry name" value="Tscrpt_reg_HTH_GntR"/>
</dbReference>
<reference evidence="5 6" key="1">
    <citation type="submission" date="2017-11" db="EMBL/GenBank/DDBJ databases">
        <title>Streptomyces carmine sp. nov., a novel actinomycete isolated from Sophora alopecuroides in Xinjiang, China.</title>
        <authorList>
            <person name="Wang Y."/>
            <person name="Luo X."/>
            <person name="Wan C."/>
            <person name="Zhang L."/>
        </authorList>
    </citation>
    <scope>NUCLEOTIDE SEQUENCE [LARGE SCALE GENOMIC DNA]</scope>
    <source>
        <strain evidence="5 6">TRM SA0054</strain>
    </source>
</reference>
<dbReference type="PANTHER" id="PTHR44846:SF17">
    <property type="entry name" value="GNTR-FAMILY TRANSCRIPTIONAL REGULATOR"/>
    <property type="match status" value="1"/>
</dbReference>
<name>A0A2M8LUB8_9ACTN</name>
<dbReference type="CDD" id="cd07377">
    <property type="entry name" value="WHTH_GntR"/>
    <property type="match status" value="1"/>
</dbReference>
<proteinExistence type="predicted"/>
<evidence type="ECO:0000256" key="3">
    <source>
        <dbReference type="ARBA" id="ARBA00023163"/>
    </source>
</evidence>
<dbReference type="SUPFAM" id="SSF46785">
    <property type="entry name" value="Winged helix' DNA-binding domain"/>
    <property type="match status" value="1"/>
</dbReference>
<gene>
    <name evidence="5" type="ORF">CUT44_22555</name>
</gene>
<organism evidence="5 6">
    <name type="scientific">Streptomyces carminius</name>
    <dbReference type="NCBI Taxonomy" id="2665496"/>
    <lineage>
        <taxon>Bacteria</taxon>
        <taxon>Bacillati</taxon>
        <taxon>Actinomycetota</taxon>
        <taxon>Actinomycetes</taxon>
        <taxon>Kitasatosporales</taxon>
        <taxon>Streptomycetaceae</taxon>
        <taxon>Streptomyces</taxon>
    </lineage>
</organism>
<keyword evidence="3" id="KW-0804">Transcription</keyword>
<keyword evidence="2" id="KW-0238">DNA-binding</keyword>
<evidence type="ECO:0000313" key="5">
    <source>
        <dbReference type="EMBL" id="PJE95552.1"/>
    </source>
</evidence>
<dbReference type="GO" id="GO:0003700">
    <property type="term" value="F:DNA-binding transcription factor activity"/>
    <property type="evidence" value="ECO:0007669"/>
    <property type="project" value="InterPro"/>
</dbReference>
<comment type="caution">
    <text evidence="5">The sequence shown here is derived from an EMBL/GenBank/DDBJ whole genome shotgun (WGS) entry which is preliminary data.</text>
</comment>
<dbReference type="AlphaFoldDB" id="A0A2M8LUB8"/>
<dbReference type="RefSeq" id="WP_100203760.1">
    <property type="nucleotide sequence ID" value="NZ_PGGW01000064.1"/>
</dbReference>
<keyword evidence="1" id="KW-0805">Transcription regulation</keyword>
<dbReference type="GO" id="GO:0003677">
    <property type="term" value="F:DNA binding"/>
    <property type="evidence" value="ECO:0007669"/>
    <property type="project" value="UniProtKB-KW"/>
</dbReference>
<dbReference type="Gene3D" id="1.10.10.10">
    <property type="entry name" value="Winged helix-like DNA-binding domain superfamily/Winged helix DNA-binding domain"/>
    <property type="match status" value="1"/>
</dbReference>
<sequence>MTELDETRAKWIQVRDILAARIEDGAYPPNSRVPSVVALTEEFGVAVATAQKALRGLREAGLTRTEPGLGSFVIGPNGKSS</sequence>
<evidence type="ECO:0000256" key="1">
    <source>
        <dbReference type="ARBA" id="ARBA00023015"/>
    </source>
</evidence>
<dbReference type="GO" id="GO:0045892">
    <property type="term" value="P:negative regulation of DNA-templated transcription"/>
    <property type="evidence" value="ECO:0007669"/>
    <property type="project" value="TreeGrafter"/>
</dbReference>
<keyword evidence="6" id="KW-1185">Reference proteome</keyword>
<feature type="domain" description="HTH gntR-type" evidence="4">
    <location>
        <begin position="8"/>
        <end position="76"/>
    </location>
</feature>
<dbReference type="Pfam" id="PF00392">
    <property type="entry name" value="GntR"/>
    <property type="match status" value="1"/>
</dbReference>
<dbReference type="PROSITE" id="PS50949">
    <property type="entry name" value="HTH_GNTR"/>
    <property type="match status" value="1"/>
</dbReference>
<protein>
    <submittedName>
        <fullName evidence="5">GntR family transcriptional regulator</fullName>
    </submittedName>
</protein>
<evidence type="ECO:0000313" key="6">
    <source>
        <dbReference type="Proteomes" id="UP000230407"/>
    </source>
</evidence>